<evidence type="ECO:0000259" key="8">
    <source>
        <dbReference type="Pfam" id="PF20684"/>
    </source>
</evidence>
<feature type="transmembrane region" description="Helical" evidence="7">
    <location>
        <begin position="75"/>
        <end position="95"/>
    </location>
</feature>
<evidence type="ECO:0000256" key="2">
    <source>
        <dbReference type="ARBA" id="ARBA00022692"/>
    </source>
</evidence>
<evidence type="ECO:0000313" key="9">
    <source>
        <dbReference type="EMBL" id="OAA35551.1"/>
    </source>
</evidence>
<sequence length="417" mass="46812">MIDFYASTSTAYASQPVFLIRRAERLPVPAGLDLNESRQPQIVAITVIAWFIAVLSVILRIVSRRIKRARLWLDDWIIVAAVPFSTALSFSVAGYGVSKGLGKHIWATPPDSMYAWAIVMLIGLVTYPVVVVCFKWSILAFYWRLFRFERSVRIFIWILVALVFLWGLAVMLTPILQCQPVYALWAQFDPVNPLTPGSYNCRISQMKFLRWNAIPTLVTDVVLLILPLPYIWGLQLPRAKKIGIVATFLLGSFILIVTIIRLSFLVRGQASGYDMTWNMTEVILWVIAEANVGIVCACLPLLLPVLTKLRRETKVNEIRAGNKGYTRTVTPHEEEGMSYPLERVVPDDQNFAEVRVSSGGDKAPEDNSHAHYGGEYGSEMSLRRSDEEESAEEPSLDHRCGLGGNGILVTTEISVHK</sequence>
<dbReference type="AlphaFoldDB" id="A0A166X8U5"/>
<feature type="transmembrane region" description="Helical" evidence="7">
    <location>
        <begin position="282"/>
        <end position="306"/>
    </location>
</feature>
<feature type="transmembrane region" description="Helical" evidence="7">
    <location>
        <begin position="42"/>
        <end position="63"/>
    </location>
</feature>
<evidence type="ECO:0000256" key="6">
    <source>
        <dbReference type="SAM" id="MobiDB-lite"/>
    </source>
</evidence>
<dbReference type="EMBL" id="AZHC01000041">
    <property type="protein sequence ID" value="OAA35551.1"/>
    <property type="molecule type" value="Genomic_DNA"/>
</dbReference>
<feature type="domain" description="Rhodopsin" evidence="8">
    <location>
        <begin position="59"/>
        <end position="307"/>
    </location>
</feature>
<evidence type="ECO:0000313" key="10">
    <source>
        <dbReference type="Proteomes" id="UP000243498"/>
    </source>
</evidence>
<feature type="region of interest" description="Disordered" evidence="6">
    <location>
        <begin position="357"/>
        <end position="404"/>
    </location>
</feature>
<dbReference type="OrthoDB" id="5417844at2759"/>
<evidence type="ECO:0000256" key="3">
    <source>
        <dbReference type="ARBA" id="ARBA00022989"/>
    </source>
</evidence>
<feature type="transmembrane region" description="Helical" evidence="7">
    <location>
        <begin position="213"/>
        <end position="232"/>
    </location>
</feature>
<evidence type="ECO:0000256" key="7">
    <source>
        <dbReference type="SAM" id="Phobius"/>
    </source>
</evidence>
<comment type="subcellular location">
    <subcellularLocation>
        <location evidence="1">Membrane</location>
        <topology evidence="1">Multi-pass membrane protein</topology>
    </subcellularLocation>
</comment>
<evidence type="ECO:0000256" key="4">
    <source>
        <dbReference type="ARBA" id="ARBA00023136"/>
    </source>
</evidence>
<dbReference type="InterPro" id="IPR052337">
    <property type="entry name" value="SAT4-like"/>
</dbReference>
<accession>A0A166X8U5</accession>
<gene>
    <name evidence="9" type="ORF">NOR_07936</name>
</gene>
<dbReference type="OMA" id="WWIPRAL"/>
<comment type="similarity">
    <text evidence="5">Belongs to the SAT4 family.</text>
</comment>
<feature type="transmembrane region" description="Helical" evidence="7">
    <location>
        <begin position="115"/>
        <end position="142"/>
    </location>
</feature>
<dbReference type="Pfam" id="PF20684">
    <property type="entry name" value="Fung_rhodopsin"/>
    <property type="match status" value="1"/>
</dbReference>
<dbReference type="PANTHER" id="PTHR33048">
    <property type="entry name" value="PTH11-LIKE INTEGRAL MEMBRANE PROTEIN (AFU_ORTHOLOGUE AFUA_5G11245)"/>
    <property type="match status" value="1"/>
</dbReference>
<dbReference type="InterPro" id="IPR049326">
    <property type="entry name" value="Rhodopsin_dom_fungi"/>
</dbReference>
<proteinExistence type="inferred from homology"/>
<dbReference type="Proteomes" id="UP000243498">
    <property type="component" value="Unassembled WGS sequence"/>
</dbReference>
<dbReference type="GO" id="GO:0016020">
    <property type="term" value="C:membrane"/>
    <property type="evidence" value="ECO:0007669"/>
    <property type="project" value="UniProtKB-SubCell"/>
</dbReference>
<reference evidence="9 10" key="1">
    <citation type="journal article" date="2016" name="Genome Biol. Evol.">
        <title>Divergent and convergent evolution of fungal pathogenicity.</title>
        <authorList>
            <person name="Shang Y."/>
            <person name="Xiao G."/>
            <person name="Zheng P."/>
            <person name="Cen K."/>
            <person name="Zhan S."/>
            <person name="Wang C."/>
        </authorList>
    </citation>
    <scope>NUCLEOTIDE SEQUENCE [LARGE SCALE GENOMIC DNA]</scope>
    <source>
        <strain evidence="9 10">RCEF 4871</strain>
    </source>
</reference>
<feature type="transmembrane region" description="Helical" evidence="7">
    <location>
        <begin position="154"/>
        <end position="176"/>
    </location>
</feature>
<organism evidence="9 10">
    <name type="scientific">Metarhizium rileyi (strain RCEF 4871)</name>
    <name type="common">Nomuraea rileyi</name>
    <dbReference type="NCBI Taxonomy" id="1649241"/>
    <lineage>
        <taxon>Eukaryota</taxon>
        <taxon>Fungi</taxon>
        <taxon>Dikarya</taxon>
        <taxon>Ascomycota</taxon>
        <taxon>Pezizomycotina</taxon>
        <taxon>Sordariomycetes</taxon>
        <taxon>Hypocreomycetidae</taxon>
        <taxon>Hypocreales</taxon>
        <taxon>Clavicipitaceae</taxon>
        <taxon>Metarhizium</taxon>
    </lineage>
</organism>
<comment type="caution">
    <text evidence="9">The sequence shown here is derived from an EMBL/GenBank/DDBJ whole genome shotgun (WGS) entry which is preliminary data.</text>
</comment>
<keyword evidence="2 7" id="KW-0812">Transmembrane</keyword>
<protein>
    <recommendedName>
        <fullName evidence="8">Rhodopsin domain-containing protein</fullName>
    </recommendedName>
</protein>
<dbReference type="PANTHER" id="PTHR33048:SF47">
    <property type="entry name" value="INTEGRAL MEMBRANE PROTEIN-RELATED"/>
    <property type="match status" value="1"/>
</dbReference>
<name>A0A166X8U5_METRR</name>
<dbReference type="STRING" id="1081105.A0A166X8U5"/>
<keyword evidence="10" id="KW-1185">Reference proteome</keyword>
<evidence type="ECO:0000256" key="5">
    <source>
        <dbReference type="ARBA" id="ARBA00038359"/>
    </source>
</evidence>
<keyword evidence="3 7" id="KW-1133">Transmembrane helix</keyword>
<feature type="transmembrane region" description="Helical" evidence="7">
    <location>
        <begin position="244"/>
        <end position="262"/>
    </location>
</feature>
<keyword evidence="4 7" id="KW-0472">Membrane</keyword>
<evidence type="ECO:0000256" key="1">
    <source>
        <dbReference type="ARBA" id="ARBA00004141"/>
    </source>
</evidence>